<name>A0A5N7AF15_9EURO</name>
<protein>
    <submittedName>
        <fullName evidence="2">FAD dependent oxidoreductase</fullName>
    </submittedName>
</protein>
<evidence type="ECO:0000259" key="1">
    <source>
        <dbReference type="Pfam" id="PF01266"/>
    </source>
</evidence>
<dbReference type="Pfam" id="PF01266">
    <property type="entry name" value="DAO"/>
    <property type="match status" value="1"/>
</dbReference>
<dbReference type="AlphaFoldDB" id="A0A5N7AF15"/>
<dbReference type="PANTHER" id="PTHR13847">
    <property type="entry name" value="SARCOSINE DEHYDROGENASE-RELATED"/>
    <property type="match status" value="1"/>
</dbReference>
<dbReference type="RefSeq" id="XP_031931542.1">
    <property type="nucleotide sequence ID" value="XM_032074651.1"/>
</dbReference>
<dbReference type="GO" id="GO:0042147">
    <property type="term" value="P:retrograde transport, endosome to Golgi"/>
    <property type="evidence" value="ECO:0007669"/>
    <property type="project" value="TreeGrafter"/>
</dbReference>
<dbReference type="Gene3D" id="3.50.50.60">
    <property type="entry name" value="FAD/NAD(P)-binding domain"/>
    <property type="match status" value="3"/>
</dbReference>
<dbReference type="GO" id="GO:0005829">
    <property type="term" value="C:cytosol"/>
    <property type="evidence" value="ECO:0007669"/>
    <property type="project" value="GOC"/>
</dbReference>
<feature type="domain" description="FAD dependent oxidoreductase" evidence="1">
    <location>
        <begin position="4"/>
        <end position="410"/>
    </location>
</feature>
<dbReference type="GeneID" id="43659097"/>
<dbReference type="EMBL" id="ML737584">
    <property type="protein sequence ID" value="KAE8368461.1"/>
    <property type="molecule type" value="Genomic_DNA"/>
</dbReference>
<gene>
    <name evidence="2" type="ORF">BDV27DRAFT_167990</name>
</gene>
<evidence type="ECO:0000313" key="2">
    <source>
        <dbReference type="EMBL" id="KAE8368461.1"/>
    </source>
</evidence>
<reference evidence="2 3" key="1">
    <citation type="submission" date="2019-04" db="EMBL/GenBank/DDBJ databases">
        <title>Friends and foes A comparative genomics studyof 23 Aspergillus species from section Flavi.</title>
        <authorList>
            <consortium name="DOE Joint Genome Institute"/>
            <person name="Kjaerbolling I."/>
            <person name="Vesth T."/>
            <person name="Frisvad J.C."/>
            <person name="Nybo J.L."/>
            <person name="Theobald S."/>
            <person name="Kildgaard S."/>
            <person name="Isbrandt T."/>
            <person name="Kuo A."/>
            <person name="Sato A."/>
            <person name="Lyhne E.K."/>
            <person name="Kogle M.E."/>
            <person name="Wiebenga A."/>
            <person name="Kun R.S."/>
            <person name="Lubbers R.J."/>
            <person name="Makela M.R."/>
            <person name="Barry K."/>
            <person name="Chovatia M."/>
            <person name="Clum A."/>
            <person name="Daum C."/>
            <person name="Haridas S."/>
            <person name="He G."/>
            <person name="LaButti K."/>
            <person name="Lipzen A."/>
            <person name="Mondo S."/>
            <person name="Riley R."/>
            <person name="Salamov A."/>
            <person name="Simmons B.A."/>
            <person name="Magnuson J.K."/>
            <person name="Henrissat B."/>
            <person name="Mortensen U.H."/>
            <person name="Larsen T.O."/>
            <person name="Devries R.P."/>
            <person name="Grigoriev I.V."/>
            <person name="Machida M."/>
            <person name="Baker S.E."/>
            <person name="Andersen M.R."/>
        </authorList>
    </citation>
    <scope>NUCLEOTIDE SEQUENCE [LARGE SCALE GENOMIC DNA]</scope>
    <source>
        <strain evidence="2 3">CBS 763.97</strain>
    </source>
</reference>
<dbReference type="GO" id="GO:0005770">
    <property type="term" value="C:late endosome"/>
    <property type="evidence" value="ECO:0007669"/>
    <property type="project" value="TreeGrafter"/>
</dbReference>
<dbReference type="InterPro" id="IPR006076">
    <property type="entry name" value="FAD-dep_OxRdtase"/>
</dbReference>
<proteinExistence type="predicted"/>
<organism evidence="2 3">
    <name type="scientific">Aspergillus caelatus</name>
    <dbReference type="NCBI Taxonomy" id="61420"/>
    <lineage>
        <taxon>Eukaryota</taxon>
        <taxon>Fungi</taxon>
        <taxon>Dikarya</taxon>
        <taxon>Ascomycota</taxon>
        <taxon>Pezizomycotina</taxon>
        <taxon>Eurotiomycetes</taxon>
        <taxon>Eurotiomycetidae</taxon>
        <taxon>Eurotiales</taxon>
        <taxon>Aspergillaceae</taxon>
        <taxon>Aspergillus</taxon>
        <taxon>Aspergillus subgen. Circumdati</taxon>
    </lineage>
</organism>
<dbReference type="SUPFAM" id="SSF51905">
    <property type="entry name" value="FAD/NAD(P)-binding domain"/>
    <property type="match status" value="1"/>
</dbReference>
<sequence length="448" mass="48305">MPTVILGGGIIGSATAYYLSETHPAEDIHIIESSSELFSSASGYAAGFLARDWFGQDVASLGELSFGLHESLAVEYGGVEIWGYMKGTALSYDATIKRGNGTRGDDWMDRGASRAETASGSTLGTGMGAPAWLTVRSGVKVERISDVDTAQVDPLKLCRFLMNTAISRGVKLHHPARATSLVTDESGTITGVRIVDLISREESMIPCTHLVICAGAWTSRVFGELFPSAQISIPVSQLAGYSLVLRSPRHTLEHEKQTYRGRCHAIFSENPFSCGFSPEIFSRQGGEIYIAGLNDPDMPLPGRAEESRSSIDRDEMKRLEAVSVQLMGRIMDEGAAVTEIRNTNDLEVLREGLCFRPVSDRGTPVVCKVDDDLLGNGVRTTGHGGVFVAAGHGPWGISLSLGTGRVVADMVEGVQPRADVIPWMFGIFKVRNLFLSSFISSKLSHSFP</sequence>
<evidence type="ECO:0000313" key="3">
    <source>
        <dbReference type="Proteomes" id="UP000326268"/>
    </source>
</evidence>
<keyword evidence="3" id="KW-1185">Reference proteome</keyword>
<dbReference type="InterPro" id="IPR036188">
    <property type="entry name" value="FAD/NAD-bd_sf"/>
</dbReference>
<accession>A0A5N7AF15</accession>
<dbReference type="OrthoDB" id="498204at2759"/>
<dbReference type="PANTHER" id="PTHR13847:SF185">
    <property type="entry name" value="FAD DEPENDENT OXIDOREDUCTASE SUPERFAMILY (AFU_ORTHOLOGUE AFUA_3G02360)"/>
    <property type="match status" value="1"/>
</dbReference>
<dbReference type="Proteomes" id="UP000326268">
    <property type="component" value="Unassembled WGS sequence"/>
</dbReference>